<protein>
    <submittedName>
        <fullName evidence="2">Uncharacterized protein</fullName>
    </submittedName>
</protein>
<evidence type="ECO:0000313" key="3">
    <source>
        <dbReference type="Proteomes" id="UP001465976"/>
    </source>
</evidence>
<feature type="compositionally biased region" description="Polar residues" evidence="1">
    <location>
        <begin position="489"/>
        <end position="498"/>
    </location>
</feature>
<feature type="region of interest" description="Disordered" evidence="1">
    <location>
        <begin position="573"/>
        <end position="639"/>
    </location>
</feature>
<organism evidence="2 3">
    <name type="scientific">Marasmius crinis-equi</name>
    <dbReference type="NCBI Taxonomy" id="585013"/>
    <lineage>
        <taxon>Eukaryota</taxon>
        <taxon>Fungi</taxon>
        <taxon>Dikarya</taxon>
        <taxon>Basidiomycota</taxon>
        <taxon>Agaricomycotina</taxon>
        <taxon>Agaricomycetes</taxon>
        <taxon>Agaricomycetidae</taxon>
        <taxon>Agaricales</taxon>
        <taxon>Marasmiineae</taxon>
        <taxon>Marasmiaceae</taxon>
        <taxon>Marasmius</taxon>
    </lineage>
</organism>
<feature type="compositionally biased region" description="Polar residues" evidence="1">
    <location>
        <begin position="596"/>
        <end position="605"/>
    </location>
</feature>
<evidence type="ECO:0000256" key="1">
    <source>
        <dbReference type="SAM" id="MobiDB-lite"/>
    </source>
</evidence>
<feature type="compositionally biased region" description="Acidic residues" evidence="1">
    <location>
        <begin position="75"/>
        <end position="86"/>
    </location>
</feature>
<gene>
    <name evidence="2" type="ORF">V5O48_007934</name>
</gene>
<dbReference type="Proteomes" id="UP001465976">
    <property type="component" value="Unassembled WGS sequence"/>
</dbReference>
<keyword evidence="3" id="KW-1185">Reference proteome</keyword>
<proteinExistence type="predicted"/>
<feature type="region of interest" description="Disordered" evidence="1">
    <location>
        <begin position="486"/>
        <end position="524"/>
    </location>
</feature>
<evidence type="ECO:0000313" key="2">
    <source>
        <dbReference type="EMBL" id="KAL0574012.1"/>
    </source>
</evidence>
<sequence>MSDSDCGILSSHSKPSHDQTIEFCEGDETHGRDLRELRDSNGPSAPIDVTNDSTIQTNEPLLVIHVPDPILDGELTQDSEPVEDSDPSQTSEAVGSNELSNANTPIHASPTFMEPMKDIRWNSNIRLGDGIDGLTLRSTGSCPFSQVPSSLDPDPPPVAETSKASFNIFGYEEFMDAADSNDIAASLSLADMLDLRTKLAAQYKKDQKQAKAGNKSLAIYRVSGEMPSVSWPEFGISLNPRAQAMQPEMFRQQYGDYFVSGYRSEYSCSVAFIVESQSKFSSSSKSFNLASDINAMTQADFAAAISSTSTKKKAKKLDILEVLTTQRGCNAPPTLPLDSPEGLPAKIATFLEGAVKGAYGVKTTAHLRHYRKVIFTLSLDATSLPRDVKVMSDVLQTIDRINALDSELRSFVEKTPHLCGLRYEVDKTLDETMDSIRGISRRLTGANSQTEKKLTSSLASSHRLLLSFRSFLHDLDAKARLYHEIENTPGGNSPLRHSSSVEHNDDDQWGSGYSRPSGDPLQPYAVQTVSMNGFEGSLQAFAFRISSAPEGVPHTTPSTGSLPISISSYGGSSNGHNLSTDHHSPATLAHSAKPPSYSSQFNTTMRRGPPVRGSHLAPPEPMWRGSANSLPLPGRDRSSRFRDFRRSKTRNVIVRQRFSQEAPTDCYRVVKVQDKPDCSFLLVGGPEVYFIGWTLTCRKEGRTADKSYTPHPPEAKRGIRTKSFEVVLPRKRDWALELLFVPCSWLEDPMRSLSRWKREHTLPVVA</sequence>
<dbReference type="EMBL" id="JBAHYK010000439">
    <property type="protein sequence ID" value="KAL0574012.1"/>
    <property type="molecule type" value="Genomic_DNA"/>
</dbReference>
<reference evidence="2 3" key="1">
    <citation type="submission" date="2024-02" db="EMBL/GenBank/DDBJ databases">
        <title>A draft genome for the cacao thread blight pathogen Marasmius crinis-equi.</title>
        <authorList>
            <person name="Cohen S.P."/>
            <person name="Baruah I.K."/>
            <person name="Amoako-Attah I."/>
            <person name="Bukari Y."/>
            <person name="Meinhardt L.W."/>
            <person name="Bailey B.A."/>
        </authorList>
    </citation>
    <scope>NUCLEOTIDE SEQUENCE [LARGE SCALE GENOMIC DNA]</scope>
    <source>
        <strain evidence="2 3">GH-76</strain>
    </source>
</reference>
<comment type="caution">
    <text evidence="2">The sequence shown here is derived from an EMBL/GenBank/DDBJ whole genome shotgun (WGS) entry which is preliminary data.</text>
</comment>
<feature type="compositionally biased region" description="Polar residues" evidence="1">
    <location>
        <begin position="50"/>
        <end position="59"/>
    </location>
</feature>
<feature type="region of interest" description="Disordered" evidence="1">
    <location>
        <begin position="1"/>
        <end position="111"/>
    </location>
</feature>
<feature type="compositionally biased region" description="Basic and acidic residues" evidence="1">
    <location>
        <begin position="27"/>
        <end position="39"/>
    </location>
</feature>
<accession>A0ABR3FFU5</accession>
<feature type="compositionally biased region" description="Polar residues" evidence="1">
    <location>
        <begin position="87"/>
        <end position="106"/>
    </location>
</feature>
<name>A0ABR3FFU5_9AGAR</name>